<dbReference type="Pfam" id="PF14487">
    <property type="entry name" value="DarT"/>
    <property type="match status" value="1"/>
</dbReference>
<evidence type="ECO:0000256" key="1">
    <source>
        <dbReference type="ARBA" id="ARBA00022649"/>
    </source>
</evidence>
<reference evidence="8 9" key="1">
    <citation type="journal article" date="2020" name="G3 (Bethesda)">
        <title>CeMbio - The Caenorhabditis elegans Microbiome Resource.</title>
        <authorList>
            <person name="Dirksen P."/>
            <person name="Assie A."/>
            <person name="Zimmermann J."/>
            <person name="Zhang F."/>
            <person name="Tietje A.M."/>
            <person name="Marsh S.A."/>
            <person name="Felix M.A."/>
            <person name="Shapira M."/>
            <person name="Kaleta C."/>
            <person name="Schulenburg H."/>
            <person name="Samuel B."/>
        </authorList>
    </citation>
    <scope>NUCLEOTIDE SEQUENCE [LARGE SCALE GENOMIC DNA]</scope>
    <source>
        <strain evidence="8 9">MSPm1</strain>
    </source>
</reference>
<dbReference type="GO" id="GO:0003677">
    <property type="term" value="F:DNA binding"/>
    <property type="evidence" value="ECO:0007669"/>
    <property type="project" value="UniProtKB-UniRule"/>
</dbReference>
<evidence type="ECO:0000259" key="7">
    <source>
        <dbReference type="PROSITE" id="PS52018"/>
    </source>
</evidence>
<proteinExistence type="inferred from homology"/>
<feature type="domain" description="DarT" evidence="7">
    <location>
        <begin position="8"/>
        <end position="189"/>
    </location>
</feature>
<keyword evidence="9" id="KW-1185">Reference proteome</keyword>
<dbReference type="PROSITE" id="PS52018">
    <property type="entry name" value="DART"/>
    <property type="match status" value="1"/>
</dbReference>
<organism evidence="8 9">
    <name type="scientific">Pseudomonas berkeleyensis</name>
    <dbReference type="NCBI Taxonomy" id="2726956"/>
    <lineage>
        <taxon>Bacteria</taxon>
        <taxon>Pseudomonadati</taxon>
        <taxon>Pseudomonadota</taxon>
        <taxon>Gammaproteobacteria</taxon>
        <taxon>Pseudomonadales</taxon>
        <taxon>Pseudomonadaceae</taxon>
        <taxon>Pseudomonas</taxon>
    </lineage>
</organism>
<feature type="binding site" evidence="6">
    <location>
        <begin position="12"/>
        <end position="14"/>
    </location>
    <ligand>
        <name>NAD(+)</name>
        <dbReference type="ChEBI" id="CHEBI:57540"/>
    </ligand>
</feature>
<evidence type="ECO:0000256" key="3">
    <source>
        <dbReference type="ARBA" id="ARBA00022679"/>
    </source>
</evidence>
<keyword evidence="5 6" id="KW-0238">DNA-binding</keyword>
<keyword evidence="1 6" id="KW-1277">Toxin-antitoxin system</keyword>
<comment type="similarity">
    <text evidence="6">Belongs to the DarT ADP-ribosyltransferase family.</text>
</comment>
<feature type="active site" description="Proton acceptor" evidence="6">
    <location>
        <position position="48"/>
    </location>
</feature>
<evidence type="ECO:0000256" key="5">
    <source>
        <dbReference type="ARBA" id="ARBA00023125"/>
    </source>
</evidence>
<keyword evidence="3 6" id="KW-0808">Transferase</keyword>
<evidence type="ECO:0000256" key="6">
    <source>
        <dbReference type="PROSITE-ProRule" id="PRU01362"/>
    </source>
</evidence>
<evidence type="ECO:0000256" key="2">
    <source>
        <dbReference type="ARBA" id="ARBA00022676"/>
    </source>
</evidence>
<comment type="caution">
    <text evidence="6">Lacks conserved residue(s) required for the propagation of feature annotation.</text>
</comment>
<keyword evidence="2 6" id="KW-0328">Glycosyltransferase</keyword>
<dbReference type="InterPro" id="IPR029494">
    <property type="entry name" value="DarT"/>
</dbReference>
<dbReference type="GO" id="GO:0016779">
    <property type="term" value="F:nucleotidyltransferase activity"/>
    <property type="evidence" value="ECO:0007669"/>
    <property type="project" value="UniProtKB-UniRule"/>
</dbReference>
<dbReference type="GO" id="GO:0016757">
    <property type="term" value="F:glycosyltransferase activity"/>
    <property type="evidence" value="ECO:0007669"/>
    <property type="project" value="UniProtKB-UniRule"/>
</dbReference>
<sequence length="190" mass="22069">MADIRNQKLLYHLTSLQNVRSILERGLMPRAQLRNFEDVADQEIITNRQALGLENYVPFHWFSRNPFDGRVQYDRPLEQFVLITVRRTLAEQGNWKVVPCHPLANSAIQLLDYNEGFAQIDWEMMSRRDYHDPVCKSVCMAECLSPNPVPSAHFFRVYAPTDRVAGAVAHEIARLRLSLEVDVNRAMFLR</sequence>
<accession>A0A7G5DU04</accession>
<dbReference type="EMBL" id="CP059139">
    <property type="protein sequence ID" value="QMV65229.1"/>
    <property type="molecule type" value="Genomic_DNA"/>
</dbReference>
<dbReference type="AlphaFoldDB" id="A0A7G5DU04"/>
<protein>
    <submittedName>
        <fullName evidence="8">DUF4433 domain-containing protein</fullName>
    </submittedName>
</protein>
<evidence type="ECO:0000313" key="9">
    <source>
        <dbReference type="Proteomes" id="UP000515276"/>
    </source>
</evidence>
<dbReference type="Proteomes" id="UP000515276">
    <property type="component" value="Chromosome"/>
</dbReference>
<feature type="binding site" evidence="6">
    <location>
        <position position="48"/>
    </location>
    <ligand>
        <name>NAD(+)</name>
        <dbReference type="ChEBI" id="CHEBI:57540"/>
    </ligand>
</feature>
<name>A0A7G5DU04_9PSED</name>
<comment type="catalytic activity">
    <reaction evidence="6">
        <text>a thymidine in DNA + NAD(+) = an N-(ADP-alpha-D-ribosyl)-thymidine in DNA + nicotinamide + H(+)</text>
        <dbReference type="Rhea" id="RHEA:71651"/>
        <dbReference type="Rhea" id="RHEA-COMP:13556"/>
        <dbReference type="Rhea" id="RHEA-COMP:18051"/>
        <dbReference type="ChEBI" id="CHEBI:15378"/>
        <dbReference type="ChEBI" id="CHEBI:17154"/>
        <dbReference type="ChEBI" id="CHEBI:57540"/>
        <dbReference type="ChEBI" id="CHEBI:137386"/>
        <dbReference type="ChEBI" id="CHEBI:191199"/>
    </reaction>
</comment>
<evidence type="ECO:0000256" key="4">
    <source>
        <dbReference type="ARBA" id="ARBA00022695"/>
    </source>
</evidence>
<feature type="active site" evidence="6">
    <location>
        <position position="142"/>
    </location>
</feature>
<keyword evidence="4 6" id="KW-0548">Nucleotidyltransferase</keyword>
<evidence type="ECO:0000313" key="8">
    <source>
        <dbReference type="EMBL" id="QMV65229.1"/>
    </source>
</evidence>
<dbReference type="RefSeq" id="WP_182371070.1">
    <property type="nucleotide sequence ID" value="NZ_CP059139.1"/>
</dbReference>
<gene>
    <name evidence="8" type="ORF">HS968_09265</name>
</gene>